<accession>A0A923L1W5</accession>
<proteinExistence type="predicted"/>
<dbReference type="EMBL" id="JACONZ010000005">
    <property type="protein sequence ID" value="MBC5582338.1"/>
    <property type="molecule type" value="Genomic_DNA"/>
</dbReference>
<comment type="caution">
    <text evidence="1">The sequence shown here is derived from an EMBL/GenBank/DDBJ whole genome shotgun (WGS) entry which is preliminary data.</text>
</comment>
<keyword evidence="2" id="KW-1185">Reference proteome</keyword>
<protein>
    <recommendedName>
        <fullName evidence="3">Spore coat protein</fullName>
    </recommendedName>
</protein>
<dbReference type="Proteomes" id="UP000659630">
    <property type="component" value="Unassembled WGS sequence"/>
</dbReference>
<evidence type="ECO:0008006" key="3">
    <source>
        <dbReference type="Google" id="ProtNLM"/>
    </source>
</evidence>
<dbReference type="AlphaFoldDB" id="A0A923L1W5"/>
<reference evidence="1" key="1">
    <citation type="submission" date="2020-08" db="EMBL/GenBank/DDBJ databases">
        <title>Genome public.</title>
        <authorList>
            <person name="Liu C."/>
            <person name="Sun Q."/>
        </authorList>
    </citation>
    <scope>NUCLEOTIDE SEQUENCE</scope>
    <source>
        <strain evidence="1">BX8</strain>
    </source>
</reference>
<name>A0A923L1W5_9FIRM</name>
<evidence type="ECO:0000313" key="1">
    <source>
        <dbReference type="EMBL" id="MBC5582338.1"/>
    </source>
</evidence>
<evidence type="ECO:0000313" key="2">
    <source>
        <dbReference type="Proteomes" id="UP000659630"/>
    </source>
</evidence>
<sequence length="60" mass="7180">MTPKELLYVKDALDHEQHMQQKCQETASQLTDKSLQNYVKKLENRFCEHFEVFYDTVDKG</sequence>
<gene>
    <name evidence="1" type="ORF">H8S23_12565</name>
</gene>
<dbReference type="RefSeq" id="WP_186888702.1">
    <property type="nucleotide sequence ID" value="NZ_JACONZ010000005.1"/>
</dbReference>
<organism evidence="1 2">
    <name type="scientific">Anaerofilum hominis</name>
    <dbReference type="NCBI Taxonomy" id="2763016"/>
    <lineage>
        <taxon>Bacteria</taxon>
        <taxon>Bacillati</taxon>
        <taxon>Bacillota</taxon>
        <taxon>Clostridia</taxon>
        <taxon>Eubacteriales</taxon>
        <taxon>Oscillospiraceae</taxon>
        <taxon>Anaerofilum</taxon>
    </lineage>
</organism>